<proteinExistence type="predicted"/>
<name>A0A6A6HUQ9_9PLEO</name>
<gene>
    <name evidence="3" type="ORF">BU26DRAFT_184193</name>
</gene>
<dbReference type="GeneID" id="54573756"/>
<protein>
    <submittedName>
        <fullName evidence="3">Uncharacterized protein</fullName>
    </submittedName>
</protein>
<keyword evidence="4" id="KW-1185">Reference proteome</keyword>
<evidence type="ECO:0000256" key="2">
    <source>
        <dbReference type="SAM" id="SignalP"/>
    </source>
</evidence>
<organism evidence="3 4">
    <name type="scientific">Trematosphaeria pertusa</name>
    <dbReference type="NCBI Taxonomy" id="390896"/>
    <lineage>
        <taxon>Eukaryota</taxon>
        <taxon>Fungi</taxon>
        <taxon>Dikarya</taxon>
        <taxon>Ascomycota</taxon>
        <taxon>Pezizomycotina</taxon>
        <taxon>Dothideomycetes</taxon>
        <taxon>Pleosporomycetidae</taxon>
        <taxon>Pleosporales</taxon>
        <taxon>Massarineae</taxon>
        <taxon>Trematosphaeriaceae</taxon>
        <taxon>Trematosphaeria</taxon>
    </lineage>
</organism>
<reference evidence="3" key="1">
    <citation type="journal article" date="2020" name="Stud. Mycol.">
        <title>101 Dothideomycetes genomes: a test case for predicting lifestyles and emergence of pathogens.</title>
        <authorList>
            <person name="Haridas S."/>
            <person name="Albert R."/>
            <person name="Binder M."/>
            <person name="Bloem J."/>
            <person name="Labutti K."/>
            <person name="Salamov A."/>
            <person name="Andreopoulos B."/>
            <person name="Baker S."/>
            <person name="Barry K."/>
            <person name="Bills G."/>
            <person name="Bluhm B."/>
            <person name="Cannon C."/>
            <person name="Castanera R."/>
            <person name="Culley D."/>
            <person name="Daum C."/>
            <person name="Ezra D."/>
            <person name="Gonzalez J."/>
            <person name="Henrissat B."/>
            <person name="Kuo A."/>
            <person name="Liang C."/>
            <person name="Lipzen A."/>
            <person name="Lutzoni F."/>
            <person name="Magnuson J."/>
            <person name="Mondo S."/>
            <person name="Nolan M."/>
            <person name="Ohm R."/>
            <person name="Pangilinan J."/>
            <person name="Park H.-J."/>
            <person name="Ramirez L."/>
            <person name="Alfaro M."/>
            <person name="Sun H."/>
            <person name="Tritt A."/>
            <person name="Yoshinaga Y."/>
            <person name="Zwiers L.-H."/>
            <person name="Turgeon B."/>
            <person name="Goodwin S."/>
            <person name="Spatafora J."/>
            <person name="Crous P."/>
            <person name="Grigoriev I."/>
        </authorList>
    </citation>
    <scope>NUCLEOTIDE SEQUENCE</scope>
    <source>
        <strain evidence="3">CBS 122368</strain>
    </source>
</reference>
<evidence type="ECO:0000256" key="1">
    <source>
        <dbReference type="SAM" id="MobiDB-lite"/>
    </source>
</evidence>
<sequence>MPQPLSFTMICCDCVKLALALNGPTLKSTPMPKPRSSLISGLPAVPSATSKAPLPRATMGPKPVGILIVAPACSVSRKPDSEVRELRLKSNASTTFSTGGLDASGIFFMRQKLQTL</sequence>
<dbReference type="Proteomes" id="UP000800094">
    <property type="component" value="Unassembled WGS sequence"/>
</dbReference>
<keyword evidence="2" id="KW-0732">Signal</keyword>
<dbReference type="AlphaFoldDB" id="A0A6A6HUQ9"/>
<dbReference type="EMBL" id="ML987213">
    <property type="protein sequence ID" value="KAF2241283.1"/>
    <property type="molecule type" value="Genomic_DNA"/>
</dbReference>
<dbReference type="RefSeq" id="XP_033676287.1">
    <property type="nucleotide sequence ID" value="XM_033820426.1"/>
</dbReference>
<accession>A0A6A6HUQ9</accession>
<feature type="region of interest" description="Disordered" evidence="1">
    <location>
        <begin position="29"/>
        <end position="56"/>
    </location>
</feature>
<feature type="chain" id="PRO_5025343500" evidence="2">
    <location>
        <begin position="21"/>
        <end position="116"/>
    </location>
</feature>
<evidence type="ECO:0000313" key="3">
    <source>
        <dbReference type="EMBL" id="KAF2241283.1"/>
    </source>
</evidence>
<feature type="signal peptide" evidence="2">
    <location>
        <begin position="1"/>
        <end position="20"/>
    </location>
</feature>
<evidence type="ECO:0000313" key="4">
    <source>
        <dbReference type="Proteomes" id="UP000800094"/>
    </source>
</evidence>